<name>A0A314ZT59_PRUYE</name>
<sequence length="101" mass="11782">MWMIKKPDLYALAINTFQRHVDYLHLKEHGCEVLDFDGFACPLLDLEALTIVETMSFDLSHFFDDIEVDEDATETLKKEDQRQPNPIFFGKGKDMETDLKL</sequence>
<feature type="compositionally biased region" description="Basic and acidic residues" evidence="1">
    <location>
        <begin position="91"/>
        <end position="101"/>
    </location>
</feature>
<reference evidence="2 3" key="1">
    <citation type="submission" date="2018-02" db="EMBL/GenBank/DDBJ databases">
        <title>Draft genome of wild Prunus yedoensis var. nudiflora.</title>
        <authorList>
            <person name="Baek S."/>
            <person name="Kim J.-H."/>
            <person name="Choi K."/>
            <person name="Kim G.-B."/>
            <person name="Cho A."/>
            <person name="Jang H."/>
            <person name="Shin C.-H."/>
            <person name="Yu H.-J."/>
            <person name="Mun J.-H."/>
        </authorList>
    </citation>
    <scope>NUCLEOTIDE SEQUENCE [LARGE SCALE GENOMIC DNA]</scope>
    <source>
        <strain evidence="3">cv. Jeju island</strain>
        <tissue evidence="2">Leaf</tissue>
    </source>
</reference>
<evidence type="ECO:0000256" key="1">
    <source>
        <dbReference type="SAM" id="MobiDB-lite"/>
    </source>
</evidence>
<comment type="caution">
    <text evidence="2">The sequence shown here is derived from an EMBL/GenBank/DDBJ whole genome shotgun (WGS) entry which is preliminary data.</text>
</comment>
<proteinExistence type="predicted"/>
<feature type="region of interest" description="Disordered" evidence="1">
    <location>
        <begin position="74"/>
        <end position="101"/>
    </location>
</feature>
<gene>
    <name evidence="2" type="ORF">Pyn_16202</name>
</gene>
<keyword evidence="3" id="KW-1185">Reference proteome</keyword>
<protein>
    <submittedName>
        <fullName evidence="2">Uncharacterized protein</fullName>
    </submittedName>
</protein>
<dbReference type="Proteomes" id="UP000250321">
    <property type="component" value="Unassembled WGS sequence"/>
</dbReference>
<accession>A0A314ZT59</accession>
<dbReference type="EMBL" id="PJQY01001129">
    <property type="protein sequence ID" value="PQQ05146.1"/>
    <property type="molecule type" value="Genomic_DNA"/>
</dbReference>
<evidence type="ECO:0000313" key="3">
    <source>
        <dbReference type="Proteomes" id="UP000250321"/>
    </source>
</evidence>
<organism evidence="2 3">
    <name type="scientific">Prunus yedoensis var. nudiflora</name>
    <dbReference type="NCBI Taxonomy" id="2094558"/>
    <lineage>
        <taxon>Eukaryota</taxon>
        <taxon>Viridiplantae</taxon>
        <taxon>Streptophyta</taxon>
        <taxon>Embryophyta</taxon>
        <taxon>Tracheophyta</taxon>
        <taxon>Spermatophyta</taxon>
        <taxon>Magnoliopsida</taxon>
        <taxon>eudicotyledons</taxon>
        <taxon>Gunneridae</taxon>
        <taxon>Pentapetalae</taxon>
        <taxon>rosids</taxon>
        <taxon>fabids</taxon>
        <taxon>Rosales</taxon>
        <taxon>Rosaceae</taxon>
        <taxon>Amygdaloideae</taxon>
        <taxon>Amygdaleae</taxon>
        <taxon>Prunus</taxon>
    </lineage>
</organism>
<dbReference type="AlphaFoldDB" id="A0A314ZT59"/>
<evidence type="ECO:0000313" key="2">
    <source>
        <dbReference type="EMBL" id="PQQ05146.1"/>
    </source>
</evidence>